<evidence type="ECO:0000313" key="8">
    <source>
        <dbReference type="Proteomes" id="UP000241074"/>
    </source>
</evidence>
<evidence type="ECO:0000256" key="6">
    <source>
        <dbReference type="RuleBase" id="RU363041"/>
    </source>
</evidence>
<proteinExistence type="inferred from homology"/>
<feature type="transmembrane region" description="Helical" evidence="6">
    <location>
        <begin position="168"/>
        <end position="190"/>
    </location>
</feature>
<evidence type="ECO:0000256" key="4">
    <source>
        <dbReference type="ARBA" id="ARBA00022989"/>
    </source>
</evidence>
<evidence type="ECO:0000256" key="3">
    <source>
        <dbReference type="ARBA" id="ARBA00022692"/>
    </source>
</evidence>
<evidence type="ECO:0000256" key="5">
    <source>
        <dbReference type="ARBA" id="ARBA00023136"/>
    </source>
</evidence>
<dbReference type="PANTHER" id="PTHR43701:SF12">
    <property type="entry name" value="MEMBRANE TRANSPORTER PROTEIN YTNM-RELATED"/>
    <property type="match status" value="1"/>
</dbReference>
<keyword evidence="5 6" id="KW-0472">Membrane</keyword>
<evidence type="ECO:0000256" key="1">
    <source>
        <dbReference type="ARBA" id="ARBA00004141"/>
    </source>
</evidence>
<keyword evidence="8" id="KW-1185">Reference proteome</keyword>
<keyword evidence="3 6" id="KW-0812">Transmembrane</keyword>
<dbReference type="EMBL" id="CP027860">
    <property type="protein sequence ID" value="AVP98277.1"/>
    <property type="molecule type" value="Genomic_DNA"/>
</dbReference>
<comment type="subcellular location">
    <subcellularLocation>
        <location evidence="6">Cell membrane</location>
        <topology evidence="6">Multi-pass membrane protein</topology>
    </subcellularLocation>
    <subcellularLocation>
        <location evidence="1">Membrane</location>
        <topology evidence="1">Multi-pass membrane protein</topology>
    </subcellularLocation>
</comment>
<dbReference type="Pfam" id="PF01925">
    <property type="entry name" value="TauE"/>
    <property type="match status" value="1"/>
</dbReference>
<dbReference type="Proteomes" id="UP000241074">
    <property type="component" value="Chromosome"/>
</dbReference>
<name>A0A2P1PTV6_9GAMM</name>
<dbReference type="RefSeq" id="WP_106892197.1">
    <property type="nucleotide sequence ID" value="NZ_CP027860.1"/>
</dbReference>
<feature type="transmembrane region" description="Helical" evidence="6">
    <location>
        <begin position="196"/>
        <end position="218"/>
    </location>
</feature>
<reference evidence="7 8" key="1">
    <citation type="submission" date="2018-03" db="EMBL/GenBank/DDBJ databases">
        <title>Ahniella affigens gen. nov., sp. nov., a gammaproteobacterium isolated from sandy soil near a stream.</title>
        <authorList>
            <person name="Ko Y."/>
            <person name="Kim J.-H."/>
        </authorList>
    </citation>
    <scope>NUCLEOTIDE SEQUENCE [LARGE SCALE GENOMIC DNA]</scope>
    <source>
        <strain evidence="7 8">D13</strain>
    </source>
</reference>
<protein>
    <recommendedName>
        <fullName evidence="6">Probable membrane transporter protein</fullName>
    </recommendedName>
</protein>
<dbReference type="OrthoDB" id="45564at2"/>
<comment type="similarity">
    <text evidence="2 6">Belongs to the 4-toluene sulfonate uptake permease (TSUP) (TC 2.A.102) family.</text>
</comment>
<dbReference type="InterPro" id="IPR002781">
    <property type="entry name" value="TM_pro_TauE-like"/>
</dbReference>
<dbReference type="InterPro" id="IPR051598">
    <property type="entry name" value="TSUP/Inactive_protease-like"/>
</dbReference>
<dbReference type="KEGG" id="xba:C7S18_14220"/>
<reference evidence="7 8" key="2">
    <citation type="submission" date="2018-03" db="EMBL/GenBank/DDBJ databases">
        <authorList>
            <person name="Keele B.F."/>
        </authorList>
    </citation>
    <scope>NUCLEOTIDE SEQUENCE [LARGE SCALE GENOMIC DNA]</scope>
    <source>
        <strain evidence="7 8">D13</strain>
    </source>
</reference>
<dbReference type="GO" id="GO:0005886">
    <property type="term" value="C:plasma membrane"/>
    <property type="evidence" value="ECO:0007669"/>
    <property type="project" value="UniProtKB-SubCell"/>
</dbReference>
<dbReference type="AlphaFoldDB" id="A0A2P1PTV6"/>
<evidence type="ECO:0000313" key="7">
    <source>
        <dbReference type="EMBL" id="AVP98277.1"/>
    </source>
</evidence>
<organism evidence="7 8">
    <name type="scientific">Ahniella affigens</name>
    <dbReference type="NCBI Taxonomy" id="2021234"/>
    <lineage>
        <taxon>Bacteria</taxon>
        <taxon>Pseudomonadati</taxon>
        <taxon>Pseudomonadota</taxon>
        <taxon>Gammaproteobacteria</taxon>
        <taxon>Lysobacterales</taxon>
        <taxon>Rhodanobacteraceae</taxon>
        <taxon>Ahniella</taxon>
    </lineage>
</organism>
<keyword evidence="6" id="KW-1003">Cell membrane</keyword>
<accession>A0A2P1PTV6</accession>
<feature type="transmembrane region" description="Helical" evidence="6">
    <location>
        <begin position="6"/>
        <end position="35"/>
    </location>
</feature>
<feature type="transmembrane region" description="Helical" evidence="6">
    <location>
        <begin position="225"/>
        <end position="243"/>
    </location>
</feature>
<feature type="transmembrane region" description="Helical" evidence="6">
    <location>
        <begin position="77"/>
        <end position="95"/>
    </location>
</feature>
<sequence>MDSEFLLWLGIGALGQLIDGAIGMGFGPIVSAVLLSLGVPPIASSTAVNAAKIATGAASAASHAWFENVDRRTFRHLVIAGMLGGLVGALILSQIDGKAVLPFVNAYLVLLGFLILYRAFRPVVPKLPHALGIAGTGLAAGTLNAIGGGGWGSITTAGLMGQGQSPRFAIGTANAAEFLVALVTTLAFSANFGSVPWLNVLAIVAGGFLTAPFAAWLAKHLPIKLMTVLVAVLVIGLSGYGLWQHLTKLAS</sequence>
<keyword evidence="4 6" id="KW-1133">Transmembrane helix</keyword>
<feature type="transmembrane region" description="Helical" evidence="6">
    <location>
        <begin position="101"/>
        <end position="120"/>
    </location>
</feature>
<evidence type="ECO:0000256" key="2">
    <source>
        <dbReference type="ARBA" id="ARBA00009142"/>
    </source>
</evidence>
<dbReference type="PANTHER" id="PTHR43701">
    <property type="entry name" value="MEMBRANE TRANSPORTER PROTEIN MJ0441-RELATED"/>
    <property type="match status" value="1"/>
</dbReference>
<gene>
    <name evidence="7" type="ORF">C7S18_14220</name>
</gene>